<dbReference type="CDD" id="cd17240">
    <property type="entry name" value="RA_PHLPP1"/>
    <property type="match status" value="1"/>
</dbReference>
<dbReference type="AlphaFoldDB" id="A0A452QVF1"/>
<reference evidence="5" key="1">
    <citation type="submission" date="2016-06" db="EMBL/GenBank/DDBJ databases">
        <title>De novo assembly and RNA-Seq shows season-dependent expression and editing in black bear kidneys.</title>
        <authorList>
            <person name="Korstanje R."/>
            <person name="Srivastava A."/>
            <person name="Sarsani V.K."/>
            <person name="Sheehan S.M."/>
            <person name="Seger R.L."/>
            <person name="Barter M.E."/>
            <person name="Lindqvist C."/>
            <person name="Brody L.C."/>
            <person name="Mullikin J.C."/>
        </authorList>
    </citation>
    <scope>NUCLEOTIDE SEQUENCE [LARGE SCALE GENOMIC DNA]</scope>
</reference>
<evidence type="ECO:0000259" key="3">
    <source>
        <dbReference type="Pfam" id="PF23010"/>
    </source>
</evidence>
<feature type="region of interest" description="Disordered" evidence="2">
    <location>
        <begin position="42"/>
        <end position="119"/>
    </location>
</feature>
<dbReference type="Pfam" id="PF23010">
    <property type="entry name" value="RA_3"/>
    <property type="match status" value="1"/>
</dbReference>
<dbReference type="InterPro" id="IPR055071">
    <property type="entry name" value="RA_PHLPP-like"/>
</dbReference>
<evidence type="ECO:0000256" key="1">
    <source>
        <dbReference type="ARBA" id="ARBA00022723"/>
    </source>
</evidence>
<feature type="region of interest" description="Disordered" evidence="2">
    <location>
        <begin position="1"/>
        <end position="24"/>
    </location>
</feature>
<protein>
    <recommendedName>
        <fullName evidence="3">PHLPP-like RA domain-containing protein</fullName>
    </recommendedName>
</protein>
<evidence type="ECO:0000313" key="4">
    <source>
        <dbReference type="Ensembl" id="ENSUAMP00000009660.1"/>
    </source>
</evidence>
<feature type="compositionally biased region" description="Basic and acidic residues" evidence="2">
    <location>
        <begin position="80"/>
        <end position="90"/>
    </location>
</feature>
<keyword evidence="5" id="KW-1185">Reference proteome</keyword>
<dbReference type="STRING" id="9643.ENSUAMP00000009660"/>
<dbReference type="GeneTree" id="ENSGT00970000193520"/>
<dbReference type="Proteomes" id="UP000291022">
    <property type="component" value="Unassembled WGS sequence"/>
</dbReference>
<name>A0A452QVF1_URSAM</name>
<keyword evidence="1" id="KW-0479">Metal-binding</keyword>
<proteinExistence type="predicted"/>
<feature type="compositionally biased region" description="Pro residues" evidence="2">
    <location>
        <begin position="55"/>
        <end position="67"/>
    </location>
</feature>
<organism evidence="4 5">
    <name type="scientific">Ursus americanus</name>
    <name type="common">American black bear</name>
    <name type="synonym">Euarctos americanus</name>
    <dbReference type="NCBI Taxonomy" id="9643"/>
    <lineage>
        <taxon>Eukaryota</taxon>
        <taxon>Metazoa</taxon>
        <taxon>Chordata</taxon>
        <taxon>Craniata</taxon>
        <taxon>Vertebrata</taxon>
        <taxon>Euteleostomi</taxon>
        <taxon>Mammalia</taxon>
        <taxon>Eutheria</taxon>
        <taxon>Laurasiatheria</taxon>
        <taxon>Carnivora</taxon>
        <taxon>Caniformia</taxon>
        <taxon>Ursidae</taxon>
        <taxon>Ursus</taxon>
    </lineage>
</organism>
<sequence length="250" mass="27191">LFTGCPSPRPAQEPPETALPAPPSAYAPRRVLFILNQPRLPCLSAQSRPGAGARPPSPPASPPPLLPKDPRGVDGPGGAARDRPREEKEAAAAALSRPQPTPGGNGAASEKAPPPPTLYVQLHGETTRRLEAHEKPLQIQNDYLFQLGFGELWRVQEEGMDSEIGCLIRFYAGKPHSTGSSERIQLSGMYNVRKGKMQLPVNRWTRRQVILCGTCLIVSSVKDSLTGKMHVLPLIGGKISFYSLFKYYVI</sequence>
<feature type="domain" description="PHLPP-like RA" evidence="3">
    <location>
        <begin position="117"/>
        <end position="171"/>
    </location>
</feature>
<reference evidence="4" key="3">
    <citation type="submission" date="2025-09" db="UniProtKB">
        <authorList>
            <consortium name="Ensembl"/>
        </authorList>
    </citation>
    <scope>IDENTIFICATION</scope>
</reference>
<dbReference type="Ensembl" id="ENSUAMT00000010873.1">
    <property type="protein sequence ID" value="ENSUAMP00000009660.1"/>
    <property type="gene ID" value="ENSUAMG00000008010.1"/>
</dbReference>
<dbReference type="GO" id="GO:0046872">
    <property type="term" value="F:metal ion binding"/>
    <property type="evidence" value="ECO:0007669"/>
    <property type="project" value="UniProtKB-KW"/>
</dbReference>
<accession>A0A452QVF1</accession>
<evidence type="ECO:0000313" key="5">
    <source>
        <dbReference type="Proteomes" id="UP000291022"/>
    </source>
</evidence>
<evidence type="ECO:0000256" key="2">
    <source>
        <dbReference type="SAM" id="MobiDB-lite"/>
    </source>
</evidence>
<reference evidence="4" key="2">
    <citation type="submission" date="2025-08" db="UniProtKB">
        <authorList>
            <consortium name="Ensembl"/>
        </authorList>
    </citation>
    <scope>IDENTIFICATION</scope>
</reference>